<feature type="coiled-coil region" evidence="2">
    <location>
        <begin position="396"/>
        <end position="431"/>
    </location>
</feature>
<feature type="compositionally biased region" description="Low complexity" evidence="3">
    <location>
        <begin position="266"/>
        <end position="324"/>
    </location>
</feature>
<reference evidence="4" key="1">
    <citation type="submission" date="2020-04" db="EMBL/GenBank/DDBJ databases">
        <title>Analysis of mating type loci in Filobasidium floriforme.</title>
        <authorList>
            <person name="Nowrousian M."/>
        </authorList>
    </citation>
    <scope>NUCLEOTIDE SEQUENCE</scope>
    <source>
        <strain evidence="4">CBS 6242</strain>
    </source>
</reference>
<name>A0A8K0JRI4_9TREE</name>
<protein>
    <submittedName>
        <fullName evidence="4">Uncharacterized protein</fullName>
    </submittedName>
</protein>
<evidence type="ECO:0000256" key="1">
    <source>
        <dbReference type="ARBA" id="ARBA00022737"/>
    </source>
</evidence>
<dbReference type="PANTHER" id="PTHR44826:SF3">
    <property type="entry name" value="SPORE COAT PROTEIN SP85"/>
    <property type="match status" value="1"/>
</dbReference>
<feature type="region of interest" description="Disordered" evidence="3">
    <location>
        <begin position="262"/>
        <end position="389"/>
    </location>
</feature>
<sequence length="435" mass="46591">MAPKFSPSQLTAVDSTSKPSRHVCLYGRAILGNLADLKPSTTTTADIDRLRKKAEHVIQSVEKDLDIKLQSDAFAFIRFGREAQAQEMPGLIFCARGDSAAANKDRAAAEIARLLALQDFTRFGQGLKCVQVYSPGGYFGKLTVELAGTEITPAARTAVAEKVATMAGLGTPTHILHKVQDDGKQIFHVEYRISDSDDVTATEDSCRKRLQAAATRLKQGLRGECTAVWPHPHRRNVHWCGPKELLKKGGTWDQGETFVRKYGAKSQPSSGPSAAPSPSAGPSSRPSSRPTAAPSAGPSSQPSAAPSAGPSSRPSASRPSAAPTVTTTMGFGSLAVTVTEGKGKGKKQGRAREISENSQVKELVPRKKRNLPEPEIRPAVSEQPAAGPAIEPVATLERLDAELEDVQRRRKAALEDLLRVQEAEAAKTRERLNGL</sequence>
<evidence type="ECO:0000313" key="5">
    <source>
        <dbReference type="Proteomes" id="UP000812966"/>
    </source>
</evidence>
<dbReference type="Proteomes" id="UP000812966">
    <property type="component" value="Unassembled WGS sequence"/>
</dbReference>
<organism evidence="4 5">
    <name type="scientific">Filobasidium floriforme</name>
    <dbReference type="NCBI Taxonomy" id="5210"/>
    <lineage>
        <taxon>Eukaryota</taxon>
        <taxon>Fungi</taxon>
        <taxon>Dikarya</taxon>
        <taxon>Basidiomycota</taxon>
        <taxon>Agaricomycotina</taxon>
        <taxon>Tremellomycetes</taxon>
        <taxon>Filobasidiales</taxon>
        <taxon>Filobasidiaceae</taxon>
        <taxon>Filobasidium</taxon>
    </lineage>
</organism>
<gene>
    <name evidence="4" type="ORF">FFLO_01355</name>
</gene>
<dbReference type="PANTHER" id="PTHR44826">
    <property type="entry name" value="SPORE COAT PROTEIN SP85"/>
    <property type="match status" value="1"/>
</dbReference>
<keyword evidence="2" id="KW-0175">Coiled coil</keyword>
<accession>A0A8K0JRI4</accession>
<keyword evidence="5" id="KW-1185">Reference proteome</keyword>
<dbReference type="InterPro" id="IPR051860">
    <property type="entry name" value="Plasmodium_CSP_Invasion"/>
</dbReference>
<proteinExistence type="predicted"/>
<evidence type="ECO:0000313" key="4">
    <source>
        <dbReference type="EMBL" id="KAG7566854.1"/>
    </source>
</evidence>
<dbReference type="EMBL" id="JABELV010000019">
    <property type="protein sequence ID" value="KAG7566854.1"/>
    <property type="molecule type" value="Genomic_DNA"/>
</dbReference>
<evidence type="ECO:0000256" key="3">
    <source>
        <dbReference type="SAM" id="MobiDB-lite"/>
    </source>
</evidence>
<evidence type="ECO:0000256" key="2">
    <source>
        <dbReference type="SAM" id="Coils"/>
    </source>
</evidence>
<comment type="caution">
    <text evidence="4">The sequence shown here is derived from an EMBL/GenBank/DDBJ whole genome shotgun (WGS) entry which is preliminary data.</text>
</comment>
<keyword evidence="1" id="KW-0677">Repeat</keyword>
<dbReference type="AlphaFoldDB" id="A0A8K0JRI4"/>